<dbReference type="GO" id="GO:0005886">
    <property type="term" value="C:plasma membrane"/>
    <property type="evidence" value="ECO:0007669"/>
    <property type="project" value="TreeGrafter"/>
</dbReference>
<protein>
    <submittedName>
        <fullName evidence="1">DUF445 domain-containing protein</fullName>
    </submittedName>
</protein>
<gene>
    <name evidence="1" type="ORF">OQ287_01845</name>
</gene>
<comment type="caution">
    <text evidence="1">The sequence shown here is derived from an EMBL/GenBank/DDBJ whole genome shotgun (WGS) entry which is preliminary data.</text>
</comment>
<organism evidence="1 2">
    <name type="scientific">Larsenimonas rhizosphaerae</name>
    <dbReference type="NCBI Taxonomy" id="2944682"/>
    <lineage>
        <taxon>Bacteria</taxon>
        <taxon>Pseudomonadati</taxon>
        <taxon>Pseudomonadota</taxon>
        <taxon>Gammaproteobacteria</taxon>
        <taxon>Oceanospirillales</taxon>
        <taxon>Halomonadaceae</taxon>
        <taxon>Larsenimonas</taxon>
    </lineage>
</organism>
<name>A0AA41ZLG8_9GAMM</name>
<evidence type="ECO:0000313" key="2">
    <source>
        <dbReference type="Proteomes" id="UP001165678"/>
    </source>
</evidence>
<proteinExistence type="predicted"/>
<keyword evidence="2" id="KW-1185">Reference proteome</keyword>
<dbReference type="PROSITE" id="PS51257">
    <property type="entry name" value="PROKAR_LIPOPROTEIN"/>
    <property type="match status" value="1"/>
</dbReference>
<dbReference type="AlphaFoldDB" id="A0AA41ZLG8"/>
<dbReference type="Proteomes" id="UP001165678">
    <property type="component" value="Unassembled WGS sequence"/>
</dbReference>
<dbReference type="EMBL" id="JAPIVE010000001">
    <property type="protein sequence ID" value="MCX2522975.1"/>
    <property type="molecule type" value="Genomic_DNA"/>
</dbReference>
<reference evidence="1" key="1">
    <citation type="submission" date="2022-11" db="EMBL/GenBank/DDBJ databases">
        <title>Larsenimonas rhizosphaerae sp. nov., isolated from a tidal mudflat.</title>
        <authorList>
            <person name="Lee S.D."/>
            <person name="Kim I.S."/>
        </authorList>
    </citation>
    <scope>NUCLEOTIDE SEQUENCE</scope>
    <source>
        <strain evidence="1">GH2-1</strain>
    </source>
</reference>
<dbReference type="RefSeq" id="WP_265895394.1">
    <property type="nucleotide sequence ID" value="NZ_JAPIVE010000001.1"/>
</dbReference>
<dbReference type="InterPro" id="IPR007383">
    <property type="entry name" value="DUF445"/>
</dbReference>
<dbReference type="PANTHER" id="PTHR38442:SF1">
    <property type="entry name" value="INNER MEMBRANE PROTEIN"/>
    <property type="match status" value="1"/>
</dbReference>
<sequence>MKNRKRLAGACLVIAACLYIVSIKWAGLSPAMAYLNAFAEAAMIGGIADWFAVTALFRHPLGIPIPHTSIIARNKSRIGHSLSRFIRNNFLSGAYVHASVERADLAGKWLQWLQAPAHREKLADGLCRAIRYALRAGQDDSARRFIEATLLRYASRLAPATLIGRVLAALKEDGQHQALLDDTLTRLAHWLESPVHQRWLKRQLTQVIFRLINPRFFGREISLNRFAGWIANERLIERFSRLLTEVSQDPDHPVRRQLDQTLDHFIERTRNDPVMIARLDRIRDELLSNAPMQRYIQRLWGNVLLRWEADLDSSTSHTKASLLDFIDHYVQVLDQNPAARDWINTQAITLIPPLVASNSARIDAYIRHYIDQLSARDVVEQIEHNVGNDLQYIRINGTLVGGLVGVAIHALTQLALLF</sequence>
<evidence type="ECO:0000313" key="1">
    <source>
        <dbReference type="EMBL" id="MCX2522975.1"/>
    </source>
</evidence>
<dbReference type="Pfam" id="PF04286">
    <property type="entry name" value="DUF445"/>
    <property type="match status" value="1"/>
</dbReference>
<dbReference type="PANTHER" id="PTHR38442">
    <property type="entry name" value="INNER MEMBRANE PROTEIN-RELATED"/>
    <property type="match status" value="1"/>
</dbReference>
<accession>A0AA41ZLG8</accession>